<dbReference type="SUPFAM" id="SSF55729">
    <property type="entry name" value="Acyl-CoA N-acyltransferases (Nat)"/>
    <property type="match status" value="1"/>
</dbReference>
<accession>A0A812IWD6</accession>
<feature type="non-terminal residue" evidence="1">
    <location>
        <position position="157"/>
    </location>
</feature>
<proteinExistence type="predicted"/>
<dbReference type="Proteomes" id="UP000649617">
    <property type="component" value="Unassembled WGS sequence"/>
</dbReference>
<organism evidence="1 2">
    <name type="scientific">Symbiodinium pilosum</name>
    <name type="common">Dinoflagellate</name>
    <dbReference type="NCBI Taxonomy" id="2952"/>
    <lineage>
        <taxon>Eukaryota</taxon>
        <taxon>Sar</taxon>
        <taxon>Alveolata</taxon>
        <taxon>Dinophyceae</taxon>
        <taxon>Suessiales</taxon>
        <taxon>Symbiodiniaceae</taxon>
        <taxon>Symbiodinium</taxon>
    </lineage>
</organism>
<dbReference type="InterPro" id="IPR016181">
    <property type="entry name" value="Acyl_CoA_acyltransferase"/>
</dbReference>
<comment type="caution">
    <text evidence="1">The sequence shown here is derived from an EMBL/GenBank/DDBJ whole genome shotgun (WGS) entry which is preliminary data.</text>
</comment>
<protein>
    <recommendedName>
        <fullName evidence="3">N-acetyltransferase domain-containing protein</fullName>
    </recommendedName>
</protein>
<dbReference type="OrthoDB" id="10509290at2759"/>
<gene>
    <name evidence="1" type="ORF">SPIL2461_LOCUS822</name>
</gene>
<reference evidence="1" key="1">
    <citation type="submission" date="2021-02" db="EMBL/GenBank/DDBJ databases">
        <authorList>
            <person name="Dougan E. K."/>
            <person name="Rhodes N."/>
            <person name="Thang M."/>
            <person name="Chan C."/>
        </authorList>
    </citation>
    <scope>NUCLEOTIDE SEQUENCE</scope>
</reference>
<dbReference type="AlphaFoldDB" id="A0A812IWD6"/>
<evidence type="ECO:0008006" key="3">
    <source>
        <dbReference type="Google" id="ProtNLM"/>
    </source>
</evidence>
<name>A0A812IWD6_SYMPI</name>
<sequence>ALKRRLEDAAFGEPLPAGSPSADFRVYSVHQALAEPPLAIAAVSERAFPLEPLEAMHVDAIVTQPDAAARGLGAVLLRCLVQQAATANQVLVLEPQSAGLEAYFTRLGFQHVEEVDPYLWIPSGALPGGDVDVRYVLVQDEDYQRRALGSQGLRLQS</sequence>
<evidence type="ECO:0000313" key="2">
    <source>
        <dbReference type="Proteomes" id="UP000649617"/>
    </source>
</evidence>
<dbReference type="EMBL" id="CAJNIZ010000744">
    <property type="protein sequence ID" value="CAE7173921.1"/>
    <property type="molecule type" value="Genomic_DNA"/>
</dbReference>
<keyword evidence="2" id="KW-1185">Reference proteome</keyword>
<dbReference type="Gene3D" id="3.40.630.30">
    <property type="match status" value="1"/>
</dbReference>
<evidence type="ECO:0000313" key="1">
    <source>
        <dbReference type="EMBL" id="CAE7173921.1"/>
    </source>
</evidence>